<dbReference type="InterPro" id="IPR051934">
    <property type="entry name" value="Phage_Tail_Fiber_Structural"/>
</dbReference>
<evidence type="ECO:0000313" key="3">
    <source>
        <dbReference type="Proteomes" id="UP000506160"/>
    </source>
</evidence>
<feature type="domain" description="Phage tail collar" evidence="1">
    <location>
        <begin position="16"/>
        <end position="63"/>
    </location>
</feature>
<dbReference type="PANTHER" id="PTHR35191:SF1">
    <property type="entry name" value="PROPHAGE SIDE TAIL FIBER PROTEIN HOMOLOG STFQ-RELATED"/>
    <property type="match status" value="1"/>
</dbReference>
<sequence length="155" mass="17131">MTEANINQYIPDIPVGIPMPWPQINPPAGYFECNGSQFDVNRFPKLAAAYTSGFLPDLRGEFIRGWDNARGVDPHRIILSFQNDAIRNITGSFTATDDNNARSTTGSFYVRGKYGTGSGGGSQEWLIGFDASRTVPVSHDNHPRNIAFMYIVKAE</sequence>
<dbReference type="Gene3D" id="3.90.1340.10">
    <property type="entry name" value="Phage tail collar domain"/>
    <property type="match status" value="1"/>
</dbReference>
<dbReference type="AlphaFoldDB" id="A0AB94IAK5"/>
<dbReference type="Pfam" id="PF07484">
    <property type="entry name" value="Collar"/>
    <property type="match status" value="1"/>
</dbReference>
<name>A0AB94IAK5_9GAMM</name>
<dbReference type="InterPro" id="IPR037053">
    <property type="entry name" value="Phage_tail_collar_dom_sf"/>
</dbReference>
<gene>
    <name evidence="2" type="ORF">O970_08875</name>
</gene>
<dbReference type="InterPro" id="IPR011083">
    <property type="entry name" value="Phage_tail_collar_dom"/>
</dbReference>
<comment type="caution">
    <text evidence="2">The sequence shown here is derived from an EMBL/GenBank/DDBJ whole genome shotgun (WGS) entry which is preliminary data.</text>
</comment>
<keyword evidence="3" id="KW-1185">Reference proteome</keyword>
<reference evidence="2 3" key="1">
    <citation type="journal article" date="2014" name="Appl. Environ. Microbiol.">
        <title>Genomic features of a bumble bee symbiont reflect its host environment.</title>
        <authorList>
            <person name="Martinson V.G."/>
            <person name="Magoc T."/>
            <person name="Koch H."/>
            <person name="Salzberg S.L."/>
            <person name="Moran N.A."/>
        </authorList>
    </citation>
    <scope>NUCLEOTIDE SEQUENCE [LARGE SCALE GENOMIC DNA]</scope>
    <source>
        <strain evidence="2 3">Bimp</strain>
    </source>
</reference>
<dbReference type="Proteomes" id="UP000506160">
    <property type="component" value="Unassembled WGS sequence"/>
</dbReference>
<organism evidence="2 3">
    <name type="scientific">Candidatus Schmidhempelia bombi str. Bimp</name>
    <dbReference type="NCBI Taxonomy" id="1387197"/>
    <lineage>
        <taxon>Bacteria</taxon>
        <taxon>Pseudomonadati</taxon>
        <taxon>Pseudomonadota</taxon>
        <taxon>Gammaproteobacteria</taxon>
        <taxon>Orbales</taxon>
        <taxon>Orbaceae</taxon>
        <taxon>Candidatus Schmidhempelia</taxon>
    </lineage>
</organism>
<dbReference type="EMBL" id="AWGA01000088">
    <property type="protein sequence ID" value="TEA26414.1"/>
    <property type="molecule type" value="Genomic_DNA"/>
</dbReference>
<protein>
    <submittedName>
        <fullName evidence="2">Tail fiber protein</fullName>
    </submittedName>
</protein>
<proteinExistence type="predicted"/>
<accession>A0AB94IAK5</accession>
<evidence type="ECO:0000313" key="2">
    <source>
        <dbReference type="EMBL" id="TEA26414.1"/>
    </source>
</evidence>
<dbReference type="PANTHER" id="PTHR35191">
    <property type="entry name" value="PROPHAGE SIDE TAIL FIBER PROTEIN HOMOLOG STFQ-RELATED"/>
    <property type="match status" value="1"/>
</dbReference>
<evidence type="ECO:0000259" key="1">
    <source>
        <dbReference type="Pfam" id="PF07484"/>
    </source>
</evidence>
<dbReference type="SUPFAM" id="SSF88874">
    <property type="entry name" value="Receptor-binding domain of short tail fibre protein gp12"/>
    <property type="match status" value="1"/>
</dbReference>